<organism evidence="2 3">
    <name type="scientific">Actinomyces gaoshouyii</name>
    <dbReference type="NCBI Taxonomy" id="1960083"/>
    <lineage>
        <taxon>Bacteria</taxon>
        <taxon>Bacillati</taxon>
        <taxon>Actinomycetota</taxon>
        <taxon>Actinomycetes</taxon>
        <taxon>Actinomycetales</taxon>
        <taxon>Actinomycetaceae</taxon>
        <taxon>Actinomyces</taxon>
    </lineage>
</organism>
<protein>
    <submittedName>
        <fullName evidence="2">Uncharacterized protein</fullName>
    </submittedName>
</protein>
<name>A0A8H9HEM0_9ACTO</name>
<reference evidence="2" key="1">
    <citation type="journal article" date="2014" name="Int. J. Syst. Evol. Microbiol.">
        <title>Complete genome sequence of Corynebacterium casei LMG S-19264T (=DSM 44701T), isolated from a smear-ripened cheese.</title>
        <authorList>
            <consortium name="US DOE Joint Genome Institute (JGI-PGF)"/>
            <person name="Walter F."/>
            <person name="Albersmeier A."/>
            <person name="Kalinowski J."/>
            <person name="Ruckert C."/>
        </authorList>
    </citation>
    <scope>NUCLEOTIDE SEQUENCE</scope>
    <source>
        <strain evidence="2">CGMCC 4.7372</strain>
    </source>
</reference>
<comment type="caution">
    <text evidence="2">The sequence shown here is derived from an EMBL/GenBank/DDBJ whole genome shotgun (WGS) entry which is preliminary data.</text>
</comment>
<dbReference type="EMBL" id="BMNJ01000004">
    <property type="protein sequence ID" value="GGO98717.1"/>
    <property type="molecule type" value="Genomic_DNA"/>
</dbReference>
<proteinExistence type="predicted"/>
<evidence type="ECO:0000256" key="1">
    <source>
        <dbReference type="SAM" id="MobiDB-lite"/>
    </source>
</evidence>
<feature type="compositionally biased region" description="Basic residues" evidence="1">
    <location>
        <begin position="50"/>
        <end position="60"/>
    </location>
</feature>
<accession>A0A8H9HEM0</accession>
<feature type="region of interest" description="Disordered" evidence="1">
    <location>
        <begin position="37"/>
        <end position="95"/>
    </location>
</feature>
<dbReference type="Proteomes" id="UP000614239">
    <property type="component" value="Unassembled WGS sequence"/>
</dbReference>
<keyword evidence="3" id="KW-1185">Reference proteome</keyword>
<reference evidence="2" key="2">
    <citation type="submission" date="2020-09" db="EMBL/GenBank/DDBJ databases">
        <authorList>
            <person name="Sun Q."/>
            <person name="Zhou Y."/>
        </authorList>
    </citation>
    <scope>NUCLEOTIDE SEQUENCE</scope>
    <source>
        <strain evidence="2">CGMCC 4.7372</strain>
    </source>
</reference>
<dbReference type="AlphaFoldDB" id="A0A8H9HEM0"/>
<gene>
    <name evidence="2" type="ORF">GCM10011612_14290</name>
</gene>
<evidence type="ECO:0000313" key="2">
    <source>
        <dbReference type="EMBL" id="GGO98717.1"/>
    </source>
</evidence>
<evidence type="ECO:0000313" key="3">
    <source>
        <dbReference type="Proteomes" id="UP000614239"/>
    </source>
</evidence>
<feature type="region of interest" description="Disordered" evidence="1">
    <location>
        <begin position="1"/>
        <end position="24"/>
    </location>
</feature>
<feature type="compositionally biased region" description="Basic and acidic residues" evidence="1">
    <location>
        <begin position="7"/>
        <end position="18"/>
    </location>
</feature>
<sequence length="95" mass="9764">MALGAGDRVDAIDDEARGEQGTGNGAQKIHALILAHLGGAGQAQGPASPRHARSVPRRPGRTPPRQQAGEPSGWGRRPDRGAITAHRGLNLALGP</sequence>